<dbReference type="EMBL" id="LR031573">
    <property type="protein sequence ID" value="VDC91761.1"/>
    <property type="molecule type" value="Genomic_DNA"/>
</dbReference>
<dbReference type="Gramene" id="A02p42910.2_BraZ1">
    <property type="protein sequence ID" value="A02p42910.2_BraZ1.CDS.1"/>
    <property type="gene ID" value="A02g42910.2_BraZ1"/>
</dbReference>
<gene>
    <name evidence="2" type="ORF">BRAA02T08486Z</name>
    <name evidence="1" type="ORF">BRAPAZ1V2_A02P42910.2</name>
</gene>
<dbReference type="Proteomes" id="UP000694005">
    <property type="component" value="Chromosome A02"/>
</dbReference>
<dbReference type="EMBL" id="LS974618">
    <property type="protein sequence ID" value="CAG7895339.1"/>
    <property type="molecule type" value="Genomic_DNA"/>
</dbReference>
<protein>
    <submittedName>
        <fullName evidence="1">Uncharacterized protein</fullName>
    </submittedName>
</protein>
<reference evidence="2" key="1">
    <citation type="submission" date="2018-11" db="EMBL/GenBank/DDBJ databases">
        <authorList>
            <consortium name="Genoscope - CEA"/>
            <person name="William W."/>
        </authorList>
    </citation>
    <scope>NUCLEOTIDE SEQUENCE</scope>
</reference>
<accession>A0A3P6B5K6</accession>
<organism evidence="2">
    <name type="scientific">Brassica campestris</name>
    <name type="common">Field mustard</name>
    <dbReference type="NCBI Taxonomy" id="3711"/>
    <lineage>
        <taxon>Eukaryota</taxon>
        <taxon>Viridiplantae</taxon>
        <taxon>Streptophyta</taxon>
        <taxon>Embryophyta</taxon>
        <taxon>Tracheophyta</taxon>
        <taxon>Spermatophyta</taxon>
        <taxon>Magnoliopsida</taxon>
        <taxon>eudicotyledons</taxon>
        <taxon>Gunneridae</taxon>
        <taxon>Pentapetalae</taxon>
        <taxon>rosids</taxon>
        <taxon>malvids</taxon>
        <taxon>Brassicales</taxon>
        <taxon>Brassicaceae</taxon>
        <taxon>Brassiceae</taxon>
        <taxon>Brassica</taxon>
    </lineage>
</organism>
<proteinExistence type="predicted"/>
<name>A0A3P6B5K6_BRACM</name>
<evidence type="ECO:0000313" key="1">
    <source>
        <dbReference type="EMBL" id="CAG7895339.1"/>
    </source>
</evidence>
<evidence type="ECO:0000313" key="2">
    <source>
        <dbReference type="EMBL" id="VDC91761.1"/>
    </source>
</evidence>
<dbReference type="AlphaFoldDB" id="A0A3P6B5K6"/>
<sequence>MEKQVVSSFKHHRTETASCRRCNVPVGNYVAYWNSILYSYPNHERVFWSVELKPYTFVPVGL</sequence>